<dbReference type="RefSeq" id="WP_012085096.1">
    <property type="nucleotide sequence ID" value="NZ_JACHVY010000001.1"/>
</dbReference>
<feature type="domain" description="Lsr2 dimerization" evidence="3">
    <location>
        <begin position="1"/>
        <end position="57"/>
    </location>
</feature>
<protein>
    <recommendedName>
        <fullName evidence="7">Lysyl tRNA synthetase-like protein</fullName>
    </recommendedName>
</protein>
<sequence length="121" mass="13010">MAQKVQVLLVDDIDAGEASETLTFSLDGVNYEIDLSEEHAAALREAFAPWVGHARRVSGRATPGRRSSAPRQAAAKSGGEGDSGPQRDTGEVRTWARENGYTVSDRGRISAEILQAFDDAH</sequence>
<dbReference type="Gene3D" id="4.10.320.10">
    <property type="entry name" value="E3-binding domain"/>
    <property type="match status" value="1"/>
</dbReference>
<feature type="domain" description="Lsr2 DNA-binding" evidence="4">
    <location>
        <begin position="86"/>
        <end position="120"/>
    </location>
</feature>
<dbReference type="GO" id="GO:0016746">
    <property type="term" value="F:acyltransferase activity"/>
    <property type="evidence" value="ECO:0007669"/>
    <property type="project" value="InterPro"/>
</dbReference>
<dbReference type="Gene3D" id="3.30.60.230">
    <property type="entry name" value="Lsr2, dimerization domain"/>
    <property type="match status" value="1"/>
</dbReference>
<dbReference type="Proteomes" id="UP000533269">
    <property type="component" value="Unassembled WGS sequence"/>
</dbReference>
<organism evidence="5 6">
    <name type="scientific">Kineococcus radiotolerans</name>
    <dbReference type="NCBI Taxonomy" id="131568"/>
    <lineage>
        <taxon>Bacteria</taxon>
        <taxon>Bacillati</taxon>
        <taxon>Actinomycetota</taxon>
        <taxon>Actinomycetes</taxon>
        <taxon>Kineosporiales</taxon>
        <taxon>Kineosporiaceae</taxon>
        <taxon>Kineococcus</taxon>
    </lineage>
</organism>
<dbReference type="InterPro" id="IPR024412">
    <property type="entry name" value="Lsr2_dim_dom"/>
</dbReference>
<dbReference type="Pfam" id="PF23359">
    <property type="entry name" value="Lsr2_DNA-bd"/>
    <property type="match status" value="1"/>
</dbReference>
<dbReference type="GO" id="GO:0003677">
    <property type="term" value="F:DNA binding"/>
    <property type="evidence" value="ECO:0007669"/>
    <property type="project" value="UniProtKB-KW"/>
</dbReference>
<reference evidence="5 6" key="1">
    <citation type="submission" date="2020-08" db="EMBL/GenBank/DDBJ databases">
        <title>The Agave Microbiome: Exploring the role of microbial communities in plant adaptations to desert environments.</title>
        <authorList>
            <person name="Partida-Martinez L.P."/>
        </authorList>
    </citation>
    <scope>NUCLEOTIDE SEQUENCE [LARGE SCALE GENOMIC DNA]</scope>
    <source>
        <strain evidence="5 6">AS2.23</strain>
    </source>
</reference>
<dbReference type="Pfam" id="PF11774">
    <property type="entry name" value="Lsr2"/>
    <property type="match status" value="1"/>
</dbReference>
<dbReference type="InterPro" id="IPR055370">
    <property type="entry name" value="Lsr2_DNA-bd"/>
</dbReference>
<comment type="caution">
    <text evidence="5">The sequence shown here is derived from an EMBL/GenBank/DDBJ whole genome shotgun (WGS) entry which is preliminary data.</text>
</comment>
<accession>A0A7W4XW90</accession>
<dbReference type="InterPro" id="IPR042261">
    <property type="entry name" value="Lsr2-like_dimerization"/>
</dbReference>
<name>A0A7W4XW90_KINRA</name>
<reference evidence="5 6" key="2">
    <citation type="submission" date="2020-08" db="EMBL/GenBank/DDBJ databases">
        <authorList>
            <person name="Partida-Martinez L."/>
            <person name="Huntemann M."/>
            <person name="Clum A."/>
            <person name="Wang J."/>
            <person name="Palaniappan K."/>
            <person name="Ritter S."/>
            <person name="Chen I.-M."/>
            <person name="Stamatis D."/>
            <person name="Reddy T."/>
            <person name="O'Malley R."/>
            <person name="Daum C."/>
            <person name="Shapiro N."/>
            <person name="Ivanova N."/>
            <person name="Kyrpides N."/>
            <person name="Woyke T."/>
        </authorList>
    </citation>
    <scope>NUCLEOTIDE SEQUENCE [LARGE SCALE GENOMIC DNA]</scope>
    <source>
        <strain evidence="5 6">AS2.23</strain>
    </source>
</reference>
<dbReference type="InterPro" id="IPR036625">
    <property type="entry name" value="E3-bd_dom_sf"/>
</dbReference>
<gene>
    <name evidence="5" type="ORF">FHR75_001569</name>
</gene>
<evidence type="ECO:0000256" key="1">
    <source>
        <dbReference type="ARBA" id="ARBA00023125"/>
    </source>
</evidence>
<evidence type="ECO:0000313" key="5">
    <source>
        <dbReference type="EMBL" id="MBB2900781.1"/>
    </source>
</evidence>
<evidence type="ECO:0000256" key="2">
    <source>
        <dbReference type="SAM" id="MobiDB-lite"/>
    </source>
</evidence>
<dbReference type="EMBL" id="JACHVY010000001">
    <property type="protein sequence ID" value="MBB2900781.1"/>
    <property type="molecule type" value="Genomic_DNA"/>
</dbReference>
<dbReference type="OMA" id="WVGHARK"/>
<evidence type="ECO:0000313" key="6">
    <source>
        <dbReference type="Proteomes" id="UP000533269"/>
    </source>
</evidence>
<evidence type="ECO:0000259" key="4">
    <source>
        <dbReference type="Pfam" id="PF23359"/>
    </source>
</evidence>
<evidence type="ECO:0008006" key="7">
    <source>
        <dbReference type="Google" id="ProtNLM"/>
    </source>
</evidence>
<dbReference type="AlphaFoldDB" id="A0A7W4XW90"/>
<keyword evidence="1" id="KW-0238">DNA-binding</keyword>
<evidence type="ECO:0000259" key="3">
    <source>
        <dbReference type="Pfam" id="PF11774"/>
    </source>
</evidence>
<feature type="region of interest" description="Disordered" evidence="2">
    <location>
        <begin position="57"/>
        <end position="101"/>
    </location>
</feature>
<proteinExistence type="predicted"/>